<evidence type="ECO:0000313" key="9">
    <source>
        <dbReference type="EMBL" id="WLH02854.1"/>
    </source>
</evidence>
<dbReference type="PANTHER" id="PTHR43300:SF7">
    <property type="entry name" value="UDP-N-ACETYLBACILLOSAMINE N-ACETYLTRANSFERASE"/>
    <property type="match status" value="1"/>
</dbReference>
<proteinExistence type="inferred from homology"/>
<sequence>MSKRLVMLGAGGHAKVLLSLIQAMKLDLLGLCDPGLYAQGVSQWRGIKVLGGDEVLDEWGPASVDLVNGIGQLVGGAGRRDIFANLKLKGFHFPVLVHPAAWVDPTAHLEEGVQVMAGAIIQADVVIGSNSIINTRAVIDHDCCVGKDVHVAPGATICGSAQIHDHAFIASGATVIQGITVGEGAVVGAGAVVVRDLATRQILLGPAVRKKAVSRDD</sequence>
<name>A0ABY9FHD2_9PSED</name>
<evidence type="ECO:0000256" key="5">
    <source>
        <dbReference type="ARBA" id="ARBA00022737"/>
    </source>
</evidence>
<keyword evidence="5" id="KW-0677">Repeat</keyword>
<dbReference type="NCBIfam" id="TIGR03570">
    <property type="entry name" value="NeuD_NnaD"/>
    <property type="match status" value="1"/>
</dbReference>
<dbReference type="Proteomes" id="UP001224838">
    <property type="component" value="Chromosome"/>
</dbReference>
<evidence type="ECO:0000259" key="8">
    <source>
        <dbReference type="Pfam" id="PF17836"/>
    </source>
</evidence>
<evidence type="ECO:0000256" key="4">
    <source>
        <dbReference type="ARBA" id="ARBA00022679"/>
    </source>
</evidence>
<evidence type="ECO:0000256" key="2">
    <source>
        <dbReference type="ARBA" id="ARBA00022516"/>
    </source>
</evidence>
<evidence type="ECO:0000256" key="7">
    <source>
        <dbReference type="ARBA" id="ARBA00023315"/>
    </source>
</evidence>
<dbReference type="Gene3D" id="2.160.10.10">
    <property type="entry name" value="Hexapeptide repeat proteins"/>
    <property type="match status" value="1"/>
</dbReference>
<keyword evidence="3" id="KW-0441">Lipid A biosynthesis</keyword>
<keyword evidence="6" id="KW-0443">Lipid metabolism</keyword>
<dbReference type="InterPro" id="IPR001451">
    <property type="entry name" value="Hexapep"/>
</dbReference>
<dbReference type="InterPro" id="IPR018357">
    <property type="entry name" value="Hexapep_transf_CS"/>
</dbReference>
<dbReference type="Gene3D" id="3.40.50.20">
    <property type="match status" value="1"/>
</dbReference>
<keyword evidence="7" id="KW-0012">Acyltransferase</keyword>
<dbReference type="InterPro" id="IPR050179">
    <property type="entry name" value="Trans_hexapeptide_repeat"/>
</dbReference>
<feature type="domain" description="PglD N-terminal" evidence="8">
    <location>
        <begin position="4"/>
        <end position="72"/>
    </location>
</feature>
<dbReference type="PANTHER" id="PTHR43300">
    <property type="entry name" value="ACETYLTRANSFERASE"/>
    <property type="match status" value="1"/>
</dbReference>
<organism evidence="9 10">
    <name type="scientific">Pseudomonas beijingensis</name>
    <dbReference type="NCBI Taxonomy" id="2954101"/>
    <lineage>
        <taxon>Bacteria</taxon>
        <taxon>Pseudomonadati</taxon>
        <taxon>Pseudomonadota</taxon>
        <taxon>Gammaproteobacteria</taxon>
        <taxon>Pseudomonadales</taxon>
        <taxon>Pseudomonadaceae</taxon>
        <taxon>Pseudomonas</taxon>
    </lineage>
</organism>
<dbReference type="EMBL" id="CP117451">
    <property type="protein sequence ID" value="WLH02854.1"/>
    <property type="molecule type" value="Genomic_DNA"/>
</dbReference>
<dbReference type="InterPro" id="IPR011004">
    <property type="entry name" value="Trimer_LpxA-like_sf"/>
</dbReference>
<dbReference type="Pfam" id="PF00132">
    <property type="entry name" value="Hexapep"/>
    <property type="match status" value="2"/>
</dbReference>
<keyword evidence="2" id="KW-0444">Lipid biosynthesis</keyword>
<comment type="similarity">
    <text evidence="1">Belongs to the transferase hexapeptide repeat family.</text>
</comment>
<evidence type="ECO:0000256" key="3">
    <source>
        <dbReference type="ARBA" id="ARBA00022556"/>
    </source>
</evidence>
<keyword evidence="4" id="KW-0808">Transferase</keyword>
<reference evidence="9 10" key="1">
    <citation type="submission" date="2023-02" db="EMBL/GenBank/DDBJ databases">
        <title>Evolution of Hrp T3SS in non-pathogenic Pseudomonas fluorescens.</title>
        <authorList>
            <person name="Liao K."/>
            <person name="Wei H."/>
            <person name="Gu Y."/>
        </authorList>
    </citation>
    <scope>NUCLEOTIDE SEQUENCE [LARGE SCALE GENOMIC DNA]</scope>
    <source>
        <strain evidence="9 10">FP2034</strain>
    </source>
</reference>
<dbReference type="InterPro" id="IPR041561">
    <property type="entry name" value="PglD_N"/>
</dbReference>
<dbReference type="InterPro" id="IPR020019">
    <property type="entry name" value="AcTrfase_PglD-like"/>
</dbReference>
<dbReference type="CDD" id="cd03360">
    <property type="entry name" value="LbH_AT_putative"/>
    <property type="match status" value="1"/>
</dbReference>
<evidence type="ECO:0000256" key="1">
    <source>
        <dbReference type="ARBA" id="ARBA00007274"/>
    </source>
</evidence>
<dbReference type="PROSITE" id="PS00101">
    <property type="entry name" value="HEXAPEP_TRANSFERASES"/>
    <property type="match status" value="1"/>
</dbReference>
<gene>
    <name evidence="9" type="ORF">PSH92_08285</name>
</gene>
<accession>A0ABY9FHD2</accession>
<keyword evidence="10" id="KW-1185">Reference proteome</keyword>
<protein>
    <submittedName>
        <fullName evidence="9">Acetyltransferase</fullName>
    </submittedName>
</protein>
<evidence type="ECO:0000256" key="6">
    <source>
        <dbReference type="ARBA" id="ARBA00023098"/>
    </source>
</evidence>
<dbReference type="SUPFAM" id="SSF51161">
    <property type="entry name" value="Trimeric LpxA-like enzymes"/>
    <property type="match status" value="1"/>
</dbReference>
<dbReference type="RefSeq" id="WP_305470294.1">
    <property type="nucleotide sequence ID" value="NZ_CP117425.1"/>
</dbReference>
<evidence type="ECO:0000313" key="10">
    <source>
        <dbReference type="Proteomes" id="UP001224838"/>
    </source>
</evidence>
<dbReference type="Pfam" id="PF17836">
    <property type="entry name" value="PglD_N"/>
    <property type="match status" value="1"/>
</dbReference>